<accession>S3N1K4</accession>
<dbReference type="SUPFAM" id="SSF103481">
    <property type="entry name" value="Multidrug resistance efflux transporter EmrE"/>
    <property type="match status" value="2"/>
</dbReference>
<feature type="transmembrane region" description="Helical" evidence="6">
    <location>
        <begin position="12"/>
        <end position="34"/>
    </location>
</feature>
<evidence type="ECO:0000256" key="2">
    <source>
        <dbReference type="ARBA" id="ARBA00022475"/>
    </source>
</evidence>
<evidence type="ECO:0000256" key="4">
    <source>
        <dbReference type="ARBA" id="ARBA00022989"/>
    </source>
</evidence>
<feature type="transmembrane region" description="Helical" evidence="6">
    <location>
        <begin position="74"/>
        <end position="99"/>
    </location>
</feature>
<evidence type="ECO:0000256" key="1">
    <source>
        <dbReference type="ARBA" id="ARBA00004651"/>
    </source>
</evidence>
<keyword evidence="9" id="KW-1185">Reference proteome</keyword>
<feature type="transmembrane region" description="Helical" evidence="6">
    <location>
        <begin position="221"/>
        <end position="243"/>
    </location>
</feature>
<evidence type="ECO:0000259" key="7">
    <source>
        <dbReference type="Pfam" id="PF00892"/>
    </source>
</evidence>
<feature type="transmembrane region" description="Helical" evidence="6">
    <location>
        <begin position="191"/>
        <end position="209"/>
    </location>
</feature>
<feature type="transmembrane region" description="Helical" evidence="6">
    <location>
        <begin position="40"/>
        <end position="62"/>
    </location>
</feature>
<evidence type="ECO:0000256" key="5">
    <source>
        <dbReference type="ARBA" id="ARBA00023136"/>
    </source>
</evidence>
<evidence type="ECO:0000256" key="3">
    <source>
        <dbReference type="ARBA" id="ARBA00022692"/>
    </source>
</evidence>
<dbReference type="InterPro" id="IPR050638">
    <property type="entry name" value="AA-Vitamin_Transporters"/>
</dbReference>
<feature type="transmembrane region" description="Helical" evidence="6">
    <location>
        <begin position="279"/>
        <end position="296"/>
    </location>
</feature>
<evidence type="ECO:0000313" key="8">
    <source>
        <dbReference type="EMBL" id="EPF73607.1"/>
    </source>
</evidence>
<dbReference type="RefSeq" id="WP_016656451.1">
    <property type="nucleotide sequence ID" value="NZ_KE340353.1"/>
</dbReference>
<feature type="domain" description="EamA" evidence="7">
    <location>
        <begin position="14"/>
        <end position="146"/>
    </location>
</feature>
<dbReference type="HOGENOM" id="CLU_033863_4_2_6"/>
<dbReference type="Pfam" id="PF00892">
    <property type="entry name" value="EamA"/>
    <property type="match status" value="2"/>
</dbReference>
<dbReference type="OrthoDB" id="5186724at2"/>
<keyword evidence="2" id="KW-1003">Cell membrane</keyword>
<dbReference type="AlphaFoldDB" id="S3N1K4"/>
<name>S3N1K4_9GAMM</name>
<comment type="subcellular location">
    <subcellularLocation>
        <location evidence="1">Cell membrane</location>
        <topology evidence="1">Multi-pass membrane protein</topology>
    </subcellularLocation>
</comment>
<feature type="transmembrane region" description="Helical" evidence="6">
    <location>
        <begin position="105"/>
        <end position="123"/>
    </location>
</feature>
<sequence length="302" mass="33825">MLRQLNRYLDFTIYLKLICVALLWGGTFIAGRMIASEIPAPIAALIRFLIASLLLLGLMFCYEGSIAKLNLYQLAITAVMGLTGVTLYNLSFFAALAQMPASRTALFVSLTPVLTLIAARIFFKEKLSYFNYCGAMLALLGTFIVITQGHLFTQIDQSFGQGEWMMLTAIFSWVIYTLFAKLVHTNSALTTITYSTIWGTFFLFIYTLIQFKSIPQLNFGLNIWLALFYLGSLATVLAFIWYAQGIEKIGAARTIIFNYLVPLFALILSYFILDEQISTSMYMGGALSFIGILMTNKKRAPN</sequence>
<dbReference type="PANTHER" id="PTHR32322:SF18">
    <property type="entry name" value="S-ADENOSYLMETHIONINE_S-ADENOSYLHOMOCYSTEINE TRANSPORTER"/>
    <property type="match status" value="1"/>
</dbReference>
<keyword evidence="3 6" id="KW-0812">Transmembrane</keyword>
<dbReference type="EMBL" id="ATGI01000024">
    <property type="protein sequence ID" value="EPF73607.1"/>
    <property type="molecule type" value="Genomic_DNA"/>
</dbReference>
<gene>
    <name evidence="8" type="ORF">F945_02044</name>
</gene>
<dbReference type="PANTHER" id="PTHR32322">
    <property type="entry name" value="INNER MEMBRANE TRANSPORTER"/>
    <property type="match status" value="1"/>
</dbReference>
<organism evidence="8 9">
    <name type="scientific">Acinetobacter rudis CIP 110305</name>
    <dbReference type="NCBI Taxonomy" id="421052"/>
    <lineage>
        <taxon>Bacteria</taxon>
        <taxon>Pseudomonadati</taxon>
        <taxon>Pseudomonadota</taxon>
        <taxon>Gammaproteobacteria</taxon>
        <taxon>Moraxellales</taxon>
        <taxon>Moraxellaceae</taxon>
        <taxon>Acinetobacter</taxon>
    </lineage>
</organism>
<comment type="caution">
    <text evidence="8">The sequence shown here is derived from an EMBL/GenBank/DDBJ whole genome shotgun (WGS) entry which is preliminary data.</text>
</comment>
<dbReference type="InterPro" id="IPR037185">
    <property type="entry name" value="EmrE-like"/>
</dbReference>
<feature type="transmembrane region" description="Helical" evidence="6">
    <location>
        <begin position="130"/>
        <end position="152"/>
    </location>
</feature>
<keyword evidence="4 6" id="KW-1133">Transmembrane helix</keyword>
<feature type="transmembrane region" description="Helical" evidence="6">
    <location>
        <begin position="255"/>
        <end position="273"/>
    </location>
</feature>
<keyword evidence="5 6" id="KW-0472">Membrane</keyword>
<evidence type="ECO:0000313" key="9">
    <source>
        <dbReference type="Proteomes" id="UP000014568"/>
    </source>
</evidence>
<dbReference type="InterPro" id="IPR000620">
    <property type="entry name" value="EamA_dom"/>
</dbReference>
<feature type="domain" description="EamA" evidence="7">
    <location>
        <begin position="162"/>
        <end position="296"/>
    </location>
</feature>
<proteinExistence type="predicted"/>
<dbReference type="PATRIC" id="fig|421052.3.peg.1995"/>
<dbReference type="Proteomes" id="UP000014568">
    <property type="component" value="Unassembled WGS sequence"/>
</dbReference>
<protein>
    <recommendedName>
        <fullName evidence="7">EamA domain-containing protein</fullName>
    </recommendedName>
</protein>
<feature type="transmembrane region" description="Helical" evidence="6">
    <location>
        <begin position="164"/>
        <end position="184"/>
    </location>
</feature>
<dbReference type="Gene3D" id="1.10.3730.20">
    <property type="match status" value="1"/>
</dbReference>
<evidence type="ECO:0000256" key="6">
    <source>
        <dbReference type="SAM" id="Phobius"/>
    </source>
</evidence>
<dbReference type="eggNOG" id="COG0697">
    <property type="taxonomic scope" value="Bacteria"/>
</dbReference>
<reference evidence="8 9" key="1">
    <citation type="submission" date="2013-06" db="EMBL/GenBank/DDBJ databases">
        <title>The Genome Sequence of Acinetobacter rudis CIP 110305.</title>
        <authorList>
            <consortium name="The Broad Institute Genome Sequencing Platform"/>
            <consortium name="The Broad Institute Genome Sequencing Center for Infectious Disease"/>
            <person name="Cerqueira G."/>
            <person name="Feldgarden M."/>
            <person name="Courvalin P."/>
            <person name="Perichon B."/>
            <person name="Grillot-Courvalin C."/>
            <person name="Clermont D."/>
            <person name="Rocha E."/>
            <person name="Yoon E.-J."/>
            <person name="Nemec A."/>
            <person name="Young S.K."/>
            <person name="Zeng Q."/>
            <person name="Gargeya S."/>
            <person name="Fitzgerald M."/>
            <person name="Abouelleil A."/>
            <person name="Alvarado L."/>
            <person name="Berlin A.M."/>
            <person name="Chapman S.B."/>
            <person name="Dewar J."/>
            <person name="Goldberg J."/>
            <person name="Griggs A."/>
            <person name="Gujja S."/>
            <person name="Hansen M."/>
            <person name="Howarth C."/>
            <person name="Imamovic A."/>
            <person name="Larimer J."/>
            <person name="McCowan C."/>
            <person name="Murphy C."/>
            <person name="Pearson M."/>
            <person name="Priest M."/>
            <person name="Roberts A."/>
            <person name="Saif S."/>
            <person name="Shea T."/>
            <person name="Sykes S."/>
            <person name="Wortman J."/>
            <person name="Nusbaum C."/>
            <person name="Birren B."/>
        </authorList>
    </citation>
    <scope>NUCLEOTIDE SEQUENCE [LARGE SCALE GENOMIC DNA]</scope>
    <source>
        <strain evidence="8 9">CIP 110305</strain>
    </source>
</reference>
<dbReference type="STRING" id="632955.GCA_000829675_01818"/>
<dbReference type="GO" id="GO:0005886">
    <property type="term" value="C:plasma membrane"/>
    <property type="evidence" value="ECO:0007669"/>
    <property type="project" value="UniProtKB-SubCell"/>
</dbReference>